<dbReference type="EMBL" id="AZBU02000006">
    <property type="protein sequence ID" value="TKR71903.1"/>
    <property type="molecule type" value="Genomic_DNA"/>
</dbReference>
<keyword evidence="2" id="KW-1185">Reference proteome</keyword>
<reference evidence="1 2" key="1">
    <citation type="journal article" date="2015" name="Genome Biol.">
        <title>Comparative genomics of Steinernema reveals deeply conserved gene regulatory networks.</title>
        <authorList>
            <person name="Dillman A.R."/>
            <person name="Macchietto M."/>
            <person name="Porter C.F."/>
            <person name="Rogers A."/>
            <person name="Williams B."/>
            <person name="Antoshechkin I."/>
            <person name="Lee M.M."/>
            <person name="Goodwin Z."/>
            <person name="Lu X."/>
            <person name="Lewis E.E."/>
            <person name="Goodrich-Blair H."/>
            <person name="Stock S.P."/>
            <person name="Adams B.J."/>
            <person name="Sternberg P.W."/>
            <person name="Mortazavi A."/>
        </authorList>
    </citation>
    <scope>NUCLEOTIDE SEQUENCE [LARGE SCALE GENOMIC DNA]</scope>
    <source>
        <strain evidence="1 2">ALL</strain>
    </source>
</reference>
<reference evidence="1 2" key="2">
    <citation type="journal article" date="2019" name="G3 (Bethesda)">
        <title>Hybrid Assembly of the Genome of the Entomopathogenic Nematode Steinernema carpocapsae Identifies the X-Chromosome.</title>
        <authorList>
            <person name="Serra L."/>
            <person name="Macchietto M."/>
            <person name="Macias-Munoz A."/>
            <person name="McGill C.J."/>
            <person name="Rodriguez I.M."/>
            <person name="Rodriguez B."/>
            <person name="Murad R."/>
            <person name="Mortazavi A."/>
        </authorList>
    </citation>
    <scope>NUCLEOTIDE SEQUENCE [LARGE SCALE GENOMIC DNA]</scope>
    <source>
        <strain evidence="1 2">ALL</strain>
    </source>
</reference>
<sequence length="83" mass="9575">MSGATLVVYVLLVLRMIQKRLRSFFKSTSSNVKSKEKSILLYAMVKIICDSSLAVLYQFRVPFLPPTLWVEAILMYSRVWEAV</sequence>
<protein>
    <submittedName>
        <fullName evidence="1">Uncharacterized protein</fullName>
    </submittedName>
</protein>
<proteinExistence type="predicted"/>
<organism evidence="1 2">
    <name type="scientific">Steinernema carpocapsae</name>
    <name type="common">Entomopathogenic nematode</name>
    <dbReference type="NCBI Taxonomy" id="34508"/>
    <lineage>
        <taxon>Eukaryota</taxon>
        <taxon>Metazoa</taxon>
        <taxon>Ecdysozoa</taxon>
        <taxon>Nematoda</taxon>
        <taxon>Chromadorea</taxon>
        <taxon>Rhabditida</taxon>
        <taxon>Tylenchina</taxon>
        <taxon>Panagrolaimomorpha</taxon>
        <taxon>Strongyloidoidea</taxon>
        <taxon>Steinernematidae</taxon>
        <taxon>Steinernema</taxon>
    </lineage>
</organism>
<gene>
    <name evidence="1" type="ORF">L596_019435</name>
</gene>
<comment type="caution">
    <text evidence="1">The sequence shown here is derived from an EMBL/GenBank/DDBJ whole genome shotgun (WGS) entry which is preliminary data.</text>
</comment>
<evidence type="ECO:0000313" key="1">
    <source>
        <dbReference type="EMBL" id="TKR71903.1"/>
    </source>
</evidence>
<evidence type="ECO:0000313" key="2">
    <source>
        <dbReference type="Proteomes" id="UP000298663"/>
    </source>
</evidence>
<dbReference type="AlphaFoldDB" id="A0A4U5MRD4"/>
<dbReference type="Proteomes" id="UP000298663">
    <property type="component" value="Unassembled WGS sequence"/>
</dbReference>
<accession>A0A4U5MRD4</accession>
<name>A0A4U5MRD4_STECR</name>